<dbReference type="Proteomes" id="UP000824998">
    <property type="component" value="Unassembled WGS sequence"/>
</dbReference>
<name>A0A9P8C7V6_9HELO</name>
<evidence type="ECO:0000256" key="1">
    <source>
        <dbReference type="SAM" id="MobiDB-lite"/>
    </source>
</evidence>
<sequence length="292" mass="34513">MRRNHKSPFSLRALFNIHSSSNYPRKHHGRRTHHHSSSSRRNRDTHATPASSSYYYPYTYPTTPGKYCSALFASPILTVVTPEYNPYSYTPYVAPSTYDSKSSSYHSSKKRSSKHHSSKSKSSSSRRPKTNLNSLPPELRHQIHSSLDPVSSTCLGLSSRHYYPIHRSKYPKTSLFAMADTDPKSPSSNFSSKYYNNPQPYSTNTYSHPLYLYLNRDKHSQFIPRDRDAYVLDPRTERYVRKARFEERERERGNRGEAYNWEMGREERERELRRLWGREGKLGRRRRRGWFW</sequence>
<evidence type="ECO:0000313" key="2">
    <source>
        <dbReference type="EMBL" id="KAG9236682.1"/>
    </source>
</evidence>
<dbReference type="EMBL" id="MU251402">
    <property type="protein sequence ID" value="KAG9236682.1"/>
    <property type="molecule type" value="Genomic_DNA"/>
</dbReference>
<proteinExistence type="predicted"/>
<feature type="compositionally biased region" description="Basic residues" evidence="1">
    <location>
        <begin position="24"/>
        <end position="40"/>
    </location>
</feature>
<feature type="compositionally biased region" description="Basic residues" evidence="1">
    <location>
        <begin position="107"/>
        <end position="129"/>
    </location>
</feature>
<evidence type="ECO:0008006" key="4">
    <source>
        <dbReference type="Google" id="ProtNLM"/>
    </source>
</evidence>
<keyword evidence="3" id="KW-1185">Reference proteome</keyword>
<dbReference type="OrthoDB" id="3445164at2759"/>
<organism evidence="2 3">
    <name type="scientific">Amylocarpus encephaloides</name>
    <dbReference type="NCBI Taxonomy" id="45428"/>
    <lineage>
        <taxon>Eukaryota</taxon>
        <taxon>Fungi</taxon>
        <taxon>Dikarya</taxon>
        <taxon>Ascomycota</taxon>
        <taxon>Pezizomycotina</taxon>
        <taxon>Leotiomycetes</taxon>
        <taxon>Helotiales</taxon>
        <taxon>Helotiales incertae sedis</taxon>
        <taxon>Amylocarpus</taxon>
    </lineage>
</organism>
<reference evidence="2" key="1">
    <citation type="journal article" date="2021" name="IMA Fungus">
        <title>Genomic characterization of three marine fungi, including Emericellopsis atlantica sp. nov. with signatures of a generalist lifestyle and marine biomass degradation.</title>
        <authorList>
            <person name="Hagestad O.C."/>
            <person name="Hou L."/>
            <person name="Andersen J.H."/>
            <person name="Hansen E.H."/>
            <person name="Altermark B."/>
            <person name="Li C."/>
            <person name="Kuhnert E."/>
            <person name="Cox R.J."/>
            <person name="Crous P.W."/>
            <person name="Spatafora J.W."/>
            <person name="Lail K."/>
            <person name="Amirebrahimi M."/>
            <person name="Lipzen A."/>
            <person name="Pangilinan J."/>
            <person name="Andreopoulos W."/>
            <person name="Hayes R.D."/>
            <person name="Ng V."/>
            <person name="Grigoriev I.V."/>
            <person name="Jackson S.A."/>
            <person name="Sutton T.D.S."/>
            <person name="Dobson A.D.W."/>
            <person name="Rama T."/>
        </authorList>
    </citation>
    <scope>NUCLEOTIDE SEQUENCE</scope>
    <source>
        <strain evidence="2">TRa018bII</strain>
    </source>
</reference>
<feature type="region of interest" description="Disordered" evidence="1">
    <location>
        <begin position="20"/>
        <end position="53"/>
    </location>
</feature>
<feature type="region of interest" description="Disordered" evidence="1">
    <location>
        <begin position="98"/>
        <end position="136"/>
    </location>
</feature>
<protein>
    <recommendedName>
        <fullName evidence="4">F-box domain-containing protein</fullName>
    </recommendedName>
</protein>
<gene>
    <name evidence="2" type="ORF">BJ875DRAFT_213151</name>
</gene>
<evidence type="ECO:0000313" key="3">
    <source>
        <dbReference type="Proteomes" id="UP000824998"/>
    </source>
</evidence>
<comment type="caution">
    <text evidence="2">The sequence shown here is derived from an EMBL/GenBank/DDBJ whole genome shotgun (WGS) entry which is preliminary data.</text>
</comment>
<accession>A0A9P8C7V6</accession>
<dbReference type="AlphaFoldDB" id="A0A9P8C7V6"/>